<dbReference type="PANTHER" id="PTHR43806:SF11">
    <property type="entry name" value="CEREVISIN-RELATED"/>
    <property type="match status" value="1"/>
</dbReference>
<evidence type="ECO:0000256" key="4">
    <source>
        <dbReference type="ARBA" id="ARBA00022825"/>
    </source>
</evidence>
<evidence type="ECO:0000259" key="7">
    <source>
        <dbReference type="Pfam" id="PF00082"/>
    </source>
</evidence>
<gene>
    <name evidence="8" type="ORF">FJZ00_09390</name>
</gene>
<feature type="non-terminal residue" evidence="8">
    <location>
        <position position="338"/>
    </location>
</feature>
<organism evidence="8 9">
    <name type="scientific">Candidatus Tanganyikabacteria bacterium</name>
    <dbReference type="NCBI Taxonomy" id="2961651"/>
    <lineage>
        <taxon>Bacteria</taxon>
        <taxon>Bacillati</taxon>
        <taxon>Candidatus Sericytochromatia</taxon>
        <taxon>Candidatus Tanganyikabacteria</taxon>
    </lineage>
</organism>
<dbReference type="SUPFAM" id="SSF52743">
    <property type="entry name" value="Subtilisin-like"/>
    <property type="match status" value="1"/>
</dbReference>
<dbReference type="PROSITE" id="PS00137">
    <property type="entry name" value="SUBTILASE_HIS"/>
    <property type="match status" value="1"/>
</dbReference>
<evidence type="ECO:0000313" key="8">
    <source>
        <dbReference type="EMBL" id="MBM3275355.1"/>
    </source>
</evidence>
<evidence type="ECO:0000313" key="9">
    <source>
        <dbReference type="Proteomes" id="UP000703893"/>
    </source>
</evidence>
<evidence type="ECO:0000256" key="3">
    <source>
        <dbReference type="ARBA" id="ARBA00022801"/>
    </source>
</evidence>
<accession>A0A937X725</accession>
<dbReference type="GO" id="GO:0006508">
    <property type="term" value="P:proteolysis"/>
    <property type="evidence" value="ECO:0007669"/>
    <property type="project" value="UniProtKB-KW"/>
</dbReference>
<dbReference type="InterPro" id="IPR015500">
    <property type="entry name" value="Peptidase_S8_subtilisin-rel"/>
</dbReference>
<sequence length="338" mass="34635">MLQTRAIVKALGALFLAGCGSWAGARADRVDPGGEAAAANLSAAWLLKPAGAHAGTVTALAARHGFARADRPDGRLHEIGWFRLVATRRANPRSLRADPNVETIEPDPIRRMLPTEVLESQGVSLSLSVPYDDPFVQRQYAVPLIGLAAAHKVGRGSPGTVLAVLDAGVDGAHPDFRDGTGKSRVVPGFDAFAPAPGEAGKDRNGHGTHVAGIAAASANNGLGVVGVAPGVTILAEKVLSDQGSGTWSGVAEGILDAVARRARVLNLSLGDPQSAKVLEDALAHAARHDVLVVAASGNDGQNRRQYPAAHPGVLAVGATTKADVLAGFSNHGDWLSVA</sequence>
<dbReference type="EMBL" id="VGJX01000543">
    <property type="protein sequence ID" value="MBM3275355.1"/>
    <property type="molecule type" value="Genomic_DNA"/>
</dbReference>
<protein>
    <submittedName>
        <fullName evidence="8">S8 family serine peptidase</fullName>
    </submittedName>
</protein>
<keyword evidence="3 5" id="KW-0378">Hydrolase</keyword>
<name>A0A937X725_9BACT</name>
<dbReference type="PROSITE" id="PS51892">
    <property type="entry name" value="SUBTILASE"/>
    <property type="match status" value="1"/>
</dbReference>
<keyword evidence="6" id="KW-0732">Signal</keyword>
<dbReference type="AlphaFoldDB" id="A0A937X725"/>
<keyword evidence="4 5" id="KW-0720">Serine protease</keyword>
<feature type="active site" description="Charge relay system" evidence="5">
    <location>
        <position position="336"/>
    </location>
</feature>
<feature type="active site" description="Charge relay system" evidence="5">
    <location>
        <position position="206"/>
    </location>
</feature>
<reference evidence="8 9" key="1">
    <citation type="submission" date="2019-03" db="EMBL/GenBank/DDBJ databases">
        <title>Lake Tanganyika Metagenome-Assembled Genomes (MAGs).</title>
        <authorList>
            <person name="Tran P."/>
        </authorList>
    </citation>
    <scope>NUCLEOTIDE SEQUENCE [LARGE SCALE GENOMIC DNA]</scope>
    <source>
        <strain evidence="8">K_DeepCast_65m_m2_236</strain>
    </source>
</reference>
<dbReference type="GO" id="GO:0004252">
    <property type="term" value="F:serine-type endopeptidase activity"/>
    <property type="evidence" value="ECO:0007669"/>
    <property type="project" value="UniProtKB-UniRule"/>
</dbReference>
<dbReference type="PRINTS" id="PR00723">
    <property type="entry name" value="SUBTILISIN"/>
</dbReference>
<dbReference type="InterPro" id="IPR000209">
    <property type="entry name" value="Peptidase_S8/S53_dom"/>
</dbReference>
<evidence type="ECO:0000256" key="6">
    <source>
        <dbReference type="SAM" id="SignalP"/>
    </source>
</evidence>
<dbReference type="PANTHER" id="PTHR43806">
    <property type="entry name" value="PEPTIDASE S8"/>
    <property type="match status" value="1"/>
</dbReference>
<dbReference type="Pfam" id="PF00082">
    <property type="entry name" value="Peptidase_S8"/>
    <property type="match status" value="1"/>
</dbReference>
<proteinExistence type="inferred from homology"/>
<dbReference type="Gene3D" id="3.40.50.200">
    <property type="entry name" value="Peptidase S8/S53 domain"/>
    <property type="match status" value="1"/>
</dbReference>
<evidence type="ECO:0000256" key="2">
    <source>
        <dbReference type="ARBA" id="ARBA00022670"/>
    </source>
</evidence>
<dbReference type="InterPro" id="IPR036852">
    <property type="entry name" value="Peptidase_S8/S53_dom_sf"/>
</dbReference>
<dbReference type="InterPro" id="IPR022398">
    <property type="entry name" value="Peptidase_S8_His-AS"/>
</dbReference>
<keyword evidence="2 5" id="KW-0645">Protease</keyword>
<evidence type="ECO:0000256" key="1">
    <source>
        <dbReference type="ARBA" id="ARBA00011073"/>
    </source>
</evidence>
<dbReference type="InterPro" id="IPR050131">
    <property type="entry name" value="Peptidase_S8_subtilisin-like"/>
</dbReference>
<evidence type="ECO:0000256" key="5">
    <source>
        <dbReference type="PROSITE-ProRule" id="PRU01240"/>
    </source>
</evidence>
<dbReference type="Proteomes" id="UP000703893">
    <property type="component" value="Unassembled WGS sequence"/>
</dbReference>
<feature type="active site" description="Charge relay system" evidence="5">
    <location>
        <position position="166"/>
    </location>
</feature>
<feature type="domain" description="Peptidase S8/S53" evidence="7">
    <location>
        <begin position="159"/>
        <end position="333"/>
    </location>
</feature>
<feature type="chain" id="PRO_5036771493" evidence="6">
    <location>
        <begin position="26"/>
        <end position="338"/>
    </location>
</feature>
<feature type="signal peptide" evidence="6">
    <location>
        <begin position="1"/>
        <end position="25"/>
    </location>
</feature>
<comment type="similarity">
    <text evidence="1 5">Belongs to the peptidase S8 family.</text>
</comment>
<comment type="caution">
    <text evidence="8">The sequence shown here is derived from an EMBL/GenBank/DDBJ whole genome shotgun (WGS) entry which is preliminary data.</text>
</comment>